<dbReference type="KEGG" id="bvi:Bcep1808_7388"/>
<geneLocation type="plasmid" evidence="2 3">
    <name>pBVIE03</name>
</geneLocation>
<keyword evidence="2" id="KW-0614">Plasmid</keyword>
<feature type="compositionally biased region" description="Low complexity" evidence="1">
    <location>
        <begin position="75"/>
        <end position="89"/>
    </location>
</feature>
<dbReference type="Proteomes" id="UP000002287">
    <property type="component" value="Plasmid pBVIE03"/>
</dbReference>
<dbReference type="EMBL" id="CP000619">
    <property type="protein sequence ID" value="ABO60265.1"/>
    <property type="molecule type" value="Genomic_DNA"/>
</dbReference>
<feature type="region of interest" description="Disordered" evidence="1">
    <location>
        <begin position="70"/>
        <end position="94"/>
    </location>
</feature>
<dbReference type="HOGENOM" id="CLU_1432099_0_0_4"/>
<feature type="compositionally biased region" description="Basic and acidic residues" evidence="1">
    <location>
        <begin position="155"/>
        <end position="166"/>
    </location>
</feature>
<proteinExistence type="predicted"/>
<sequence length="189" mass="19611">MSETDTTLRFVVPLDLARPEDRALFDAFQAVSNGLNGSVARLLMQRSLPKHADGIDALLIEAVRDQAARKRLRGRPVGSGSRRPASASAEVPPAQAVSRAAVVPVAIESMVAAPVAPSHVTDMADAAAVNRATPEPVVASTVEVERVAPTVVRGDEKTAGGERAAAKEPVSGPKKGDVKANIGGLVAWN</sequence>
<name>A4JVG2_BURVG</name>
<accession>A4JVG2</accession>
<evidence type="ECO:0000256" key="1">
    <source>
        <dbReference type="SAM" id="MobiDB-lite"/>
    </source>
</evidence>
<organism evidence="2 3">
    <name type="scientific">Burkholderia vietnamiensis (strain G4 / LMG 22486)</name>
    <name type="common">Burkholderia cepacia (strain R1808)</name>
    <dbReference type="NCBI Taxonomy" id="269482"/>
    <lineage>
        <taxon>Bacteria</taxon>
        <taxon>Pseudomonadati</taxon>
        <taxon>Pseudomonadota</taxon>
        <taxon>Betaproteobacteria</taxon>
        <taxon>Burkholderiales</taxon>
        <taxon>Burkholderiaceae</taxon>
        <taxon>Burkholderia</taxon>
        <taxon>Burkholderia cepacia complex</taxon>
    </lineage>
</organism>
<protein>
    <submittedName>
        <fullName evidence="2">Uncharacterized protein</fullName>
    </submittedName>
</protein>
<gene>
    <name evidence="2" type="ordered locus">Bcep1808_7388</name>
</gene>
<evidence type="ECO:0000313" key="3">
    <source>
        <dbReference type="Proteomes" id="UP000002287"/>
    </source>
</evidence>
<dbReference type="AlphaFoldDB" id="A4JVG2"/>
<reference evidence="2 3" key="1">
    <citation type="submission" date="2007-03" db="EMBL/GenBank/DDBJ databases">
        <title>Complete sequence of plasmid pBVIE03 of Burkholderia vietnamiensis G4.</title>
        <authorList>
            <consortium name="US DOE Joint Genome Institute"/>
            <person name="Copeland A."/>
            <person name="Lucas S."/>
            <person name="Lapidus A."/>
            <person name="Barry K."/>
            <person name="Detter J.C."/>
            <person name="Glavina del Rio T."/>
            <person name="Hammon N."/>
            <person name="Israni S."/>
            <person name="Dalin E."/>
            <person name="Tice H."/>
            <person name="Pitluck S."/>
            <person name="Chain P."/>
            <person name="Malfatti S."/>
            <person name="Shin M."/>
            <person name="Vergez L."/>
            <person name="Schmutz J."/>
            <person name="Larimer F."/>
            <person name="Land M."/>
            <person name="Hauser L."/>
            <person name="Kyrpides N."/>
            <person name="Tiedje J."/>
            <person name="Richardson P."/>
        </authorList>
    </citation>
    <scope>NUCLEOTIDE SEQUENCE [LARGE SCALE GENOMIC DNA]</scope>
    <source>
        <strain evidence="3">G4 / LMG 22486</strain>
        <plasmid evidence="2 3">pBVIE03</plasmid>
    </source>
</reference>
<feature type="region of interest" description="Disordered" evidence="1">
    <location>
        <begin position="155"/>
        <end position="183"/>
    </location>
</feature>
<evidence type="ECO:0000313" key="2">
    <source>
        <dbReference type="EMBL" id="ABO60265.1"/>
    </source>
</evidence>